<dbReference type="InterPro" id="IPR023827">
    <property type="entry name" value="Peptidase_S8_Asp-AS"/>
</dbReference>
<comment type="similarity">
    <text evidence="1 7 8">Belongs to the peptidase S8 family.</text>
</comment>
<feature type="chain" id="PRO_5005189684" description="subtilisin" evidence="11">
    <location>
        <begin position="21"/>
        <end position="518"/>
    </location>
</feature>
<keyword evidence="10" id="KW-0812">Transmembrane</keyword>
<dbReference type="InterPro" id="IPR034193">
    <property type="entry name" value="PCSK9_ProteinaseK-like"/>
</dbReference>
<keyword evidence="10" id="KW-0472">Membrane</keyword>
<feature type="compositionally biased region" description="Acidic residues" evidence="9">
    <location>
        <begin position="136"/>
        <end position="150"/>
    </location>
</feature>
<evidence type="ECO:0000256" key="8">
    <source>
        <dbReference type="RuleBase" id="RU003355"/>
    </source>
</evidence>
<evidence type="ECO:0000256" key="6">
    <source>
        <dbReference type="ARBA" id="ARBA00023619"/>
    </source>
</evidence>
<comment type="catalytic activity">
    <reaction evidence="5">
        <text>Hydrolysis of proteins with broad specificity for peptide bonds, and a preference for a large uncharged residue in P1. Hydrolyzes peptide amides.</text>
        <dbReference type="EC" id="3.4.21.62"/>
    </reaction>
</comment>
<dbReference type="InterPro" id="IPR015500">
    <property type="entry name" value="Peptidase_S8_subtilisin-rel"/>
</dbReference>
<dbReference type="VEuPathDB" id="CryptoDB:Cvel_20845"/>
<dbReference type="AlphaFoldDB" id="A0A0G4G9A2"/>
<dbReference type="GO" id="GO:0004252">
    <property type="term" value="F:serine-type endopeptidase activity"/>
    <property type="evidence" value="ECO:0007669"/>
    <property type="project" value="UniProtKB-UniRule"/>
</dbReference>
<accession>A0A0G4G9A2</accession>
<feature type="region of interest" description="Disordered" evidence="9">
    <location>
        <begin position="136"/>
        <end position="163"/>
    </location>
</feature>
<dbReference type="PROSITE" id="PS00136">
    <property type="entry name" value="SUBTILASE_ASP"/>
    <property type="match status" value="1"/>
</dbReference>
<dbReference type="GO" id="GO:0006508">
    <property type="term" value="P:proteolysis"/>
    <property type="evidence" value="ECO:0007669"/>
    <property type="project" value="UniProtKB-KW"/>
</dbReference>
<evidence type="ECO:0000256" key="3">
    <source>
        <dbReference type="ARBA" id="ARBA00022801"/>
    </source>
</evidence>
<evidence type="ECO:0000256" key="5">
    <source>
        <dbReference type="ARBA" id="ARBA00023529"/>
    </source>
</evidence>
<keyword evidence="3 7" id="KW-0378">Hydrolase</keyword>
<gene>
    <name evidence="13" type="ORF">Cvel_20845</name>
</gene>
<sequence length="518" mass="55882">MKRVGVLLLAFASCSKCTSAEAADALSASPAAEEHLRPEPTAPQLCTEGEGCEEKRFIVRLKSDVLSARHTETGEDLVLSTLSSPDEMELGGASYVSATTAELEKLQSQGLVEGFEEDAILSLDPMEMEGMDEMLEEAEEEEGEVEEGEEGEGRRRLSSVQEQKTKNVNAGGMRIPQLDGLDRIDHRSELTDTYRWNTDAQGEGVHVYVIDTGVRTTHIEFEGRIGAGRNFLLGGDPSDIEDCQGHGTHVAATVAGKNVGVAKKATIHPIRALRCSGTVNASRVLLALRWLKKKENRQDPAVVIASLGARVKIPLIDEAVNELSESGVAVVVAAGNDWGRDACLTSPASADKAITVGSIDPKTDKISPFSSKGPCVDIYATGQRVWSARNQTDRSYTQLHGTSMAAPHVAGVIARFQQGLPSNRIGDVWTAVEKQATEGGKRRRLQGSSSDNIKILYANAQATGKSLLSGETHEDEVSRQFRAPWVLVIVVVGSALVIGGVLLLCWFCCCRGRCFRKW</sequence>
<proteinExistence type="inferred from homology"/>
<reference evidence="13" key="1">
    <citation type="submission" date="2014-11" db="EMBL/GenBank/DDBJ databases">
        <authorList>
            <person name="Otto D Thomas"/>
            <person name="Naeem Raeece"/>
        </authorList>
    </citation>
    <scope>NUCLEOTIDE SEQUENCE</scope>
</reference>
<dbReference type="PROSITE" id="PS00138">
    <property type="entry name" value="SUBTILASE_SER"/>
    <property type="match status" value="1"/>
</dbReference>
<dbReference type="PANTHER" id="PTHR43806">
    <property type="entry name" value="PEPTIDASE S8"/>
    <property type="match status" value="1"/>
</dbReference>
<evidence type="ECO:0000256" key="9">
    <source>
        <dbReference type="SAM" id="MobiDB-lite"/>
    </source>
</evidence>
<dbReference type="PhylomeDB" id="A0A0G4G9A2"/>
<dbReference type="InterPro" id="IPR036852">
    <property type="entry name" value="Peptidase_S8/S53_dom_sf"/>
</dbReference>
<feature type="active site" description="Charge relay system" evidence="7">
    <location>
        <position position="246"/>
    </location>
</feature>
<evidence type="ECO:0000313" key="13">
    <source>
        <dbReference type="EMBL" id="CEM25455.1"/>
    </source>
</evidence>
<evidence type="ECO:0000256" key="10">
    <source>
        <dbReference type="SAM" id="Phobius"/>
    </source>
</evidence>
<dbReference type="PRINTS" id="PR00723">
    <property type="entry name" value="SUBTILISIN"/>
</dbReference>
<keyword evidence="4 7" id="KW-0720">Serine protease</keyword>
<feature type="active site" description="Charge relay system" evidence="7">
    <location>
        <position position="403"/>
    </location>
</feature>
<keyword evidence="10" id="KW-1133">Transmembrane helix</keyword>
<feature type="region of interest" description="Disordered" evidence="9">
    <location>
        <begin position="29"/>
        <end position="48"/>
    </location>
</feature>
<dbReference type="Gene3D" id="3.40.50.200">
    <property type="entry name" value="Peptidase S8/S53 domain"/>
    <property type="match status" value="1"/>
</dbReference>
<evidence type="ECO:0000256" key="2">
    <source>
        <dbReference type="ARBA" id="ARBA00022670"/>
    </source>
</evidence>
<dbReference type="CDD" id="cd04077">
    <property type="entry name" value="Peptidases_S8_PCSK9_ProteinaseK_like"/>
    <property type="match status" value="1"/>
</dbReference>
<evidence type="ECO:0000256" key="7">
    <source>
        <dbReference type="PROSITE-ProRule" id="PRU01240"/>
    </source>
</evidence>
<dbReference type="EC" id="3.4.21.62" evidence="6"/>
<evidence type="ECO:0000256" key="4">
    <source>
        <dbReference type="ARBA" id="ARBA00022825"/>
    </source>
</evidence>
<feature type="signal peptide" evidence="11">
    <location>
        <begin position="1"/>
        <end position="20"/>
    </location>
</feature>
<dbReference type="Pfam" id="PF00082">
    <property type="entry name" value="Peptidase_S8"/>
    <property type="match status" value="1"/>
</dbReference>
<dbReference type="InterPro" id="IPR023828">
    <property type="entry name" value="Peptidase_S8_Ser-AS"/>
</dbReference>
<evidence type="ECO:0000259" key="12">
    <source>
        <dbReference type="Pfam" id="PF00082"/>
    </source>
</evidence>
<dbReference type="InterPro" id="IPR000209">
    <property type="entry name" value="Peptidase_S8/S53_dom"/>
</dbReference>
<protein>
    <recommendedName>
        <fullName evidence="6">subtilisin</fullName>
        <ecNumber evidence="6">3.4.21.62</ecNumber>
    </recommendedName>
</protein>
<keyword evidence="11" id="KW-0732">Signal</keyword>
<dbReference type="GO" id="GO:0005615">
    <property type="term" value="C:extracellular space"/>
    <property type="evidence" value="ECO:0007669"/>
    <property type="project" value="TreeGrafter"/>
</dbReference>
<dbReference type="FunFam" id="3.40.50.200:FF:000016">
    <property type="entry name" value="Proprotein convertase subtilisin/kexin type 9"/>
    <property type="match status" value="1"/>
</dbReference>
<name>A0A0G4G9A2_9ALVE</name>
<evidence type="ECO:0000256" key="1">
    <source>
        <dbReference type="ARBA" id="ARBA00011073"/>
    </source>
</evidence>
<feature type="active site" description="Charge relay system" evidence="7">
    <location>
        <position position="211"/>
    </location>
</feature>
<dbReference type="InterPro" id="IPR050131">
    <property type="entry name" value="Peptidase_S8_subtilisin-like"/>
</dbReference>
<organism evidence="13">
    <name type="scientific">Chromera velia CCMP2878</name>
    <dbReference type="NCBI Taxonomy" id="1169474"/>
    <lineage>
        <taxon>Eukaryota</taxon>
        <taxon>Sar</taxon>
        <taxon>Alveolata</taxon>
        <taxon>Colpodellida</taxon>
        <taxon>Chromeraceae</taxon>
        <taxon>Chromera</taxon>
    </lineage>
</organism>
<feature type="transmembrane region" description="Helical" evidence="10">
    <location>
        <begin position="485"/>
        <end position="509"/>
    </location>
</feature>
<dbReference type="EMBL" id="CDMZ01001003">
    <property type="protein sequence ID" value="CEM25455.1"/>
    <property type="molecule type" value="Genomic_DNA"/>
</dbReference>
<dbReference type="SUPFAM" id="SSF52743">
    <property type="entry name" value="Subtilisin-like"/>
    <property type="match status" value="1"/>
</dbReference>
<keyword evidence="2 7" id="KW-0645">Protease</keyword>
<evidence type="ECO:0000256" key="11">
    <source>
        <dbReference type="SAM" id="SignalP"/>
    </source>
</evidence>
<dbReference type="PROSITE" id="PS51892">
    <property type="entry name" value="SUBTILASE"/>
    <property type="match status" value="1"/>
</dbReference>
<feature type="domain" description="Peptidase S8/S53" evidence="12">
    <location>
        <begin position="202"/>
        <end position="433"/>
    </location>
</feature>
<dbReference type="PANTHER" id="PTHR43806:SF66">
    <property type="entry name" value="SERIN ENDOPEPTIDASE"/>
    <property type="match status" value="1"/>
</dbReference>